<evidence type="ECO:0000313" key="5">
    <source>
        <dbReference type="Proteomes" id="UP001157733"/>
    </source>
</evidence>
<dbReference type="PROSITE" id="PS51371">
    <property type="entry name" value="CBS"/>
    <property type="match status" value="2"/>
</dbReference>
<accession>A0ABN8W5L4</accession>
<dbReference type="Pfam" id="PF00571">
    <property type="entry name" value="CBS"/>
    <property type="match status" value="2"/>
</dbReference>
<dbReference type="Gene3D" id="3.10.580.10">
    <property type="entry name" value="CBS-domain"/>
    <property type="match status" value="1"/>
</dbReference>
<proteinExistence type="predicted"/>
<dbReference type="CDD" id="cd04584">
    <property type="entry name" value="CBS_pair_AcuB_like"/>
    <property type="match status" value="1"/>
</dbReference>
<keyword evidence="1 2" id="KW-0129">CBS domain</keyword>
<keyword evidence="5" id="KW-1185">Reference proteome</keyword>
<reference evidence="4 5" key="1">
    <citation type="submission" date="2022-09" db="EMBL/GenBank/DDBJ databases">
        <authorList>
            <person name="Kop L."/>
        </authorList>
    </citation>
    <scope>NUCLEOTIDE SEQUENCE [LARGE SCALE GENOMIC DNA]</scope>
    <source>
        <strain evidence="4 5">347</strain>
    </source>
</reference>
<dbReference type="PANTHER" id="PTHR43080">
    <property type="entry name" value="CBS DOMAIN-CONTAINING PROTEIN CBSX3, MITOCHONDRIAL"/>
    <property type="match status" value="1"/>
</dbReference>
<dbReference type="InterPro" id="IPR046342">
    <property type="entry name" value="CBS_dom_sf"/>
</dbReference>
<feature type="domain" description="CBS" evidence="3">
    <location>
        <begin position="85"/>
        <end position="144"/>
    </location>
</feature>
<gene>
    <name evidence="4" type="ORF">NSPWAT_1794</name>
</gene>
<protein>
    <recommendedName>
        <fullName evidence="3">CBS domain-containing protein</fullName>
    </recommendedName>
</protein>
<evidence type="ECO:0000259" key="3">
    <source>
        <dbReference type="PROSITE" id="PS51371"/>
    </source>
</evidence>
<sequence length="217" mass="24291">MIVGEVMSKKLHTVTKSDSLKKAQDLMVTHAIRHLPVIEDRELLGIITESDIRGAFIDQGRTSGKAKSGNIEIRNPSKMKVNDYMTRNPLVVVPETHIEDAALMIYKNKIGALPVIKRNKLVGIITIMDMLGLFVDLMGIIHSSSRIDVVMGKHPKNFEKVSSIINKEGLNIISVGMAPYLKDTLKQIYFFRLDLCETKKVVEKIEKAGFQVISSMD</sequence>
<evidence type="ECO:0000256" key="1">
    <source>
        <dbReference type="ARBA" id="ARBA00023122"/>
    </source>
</evidence>
<dbReference type="EMBL" id="OX336137">
    <property type="protein sequence ID" value="CAI2718653.1"/>
    <property type="molecule type" value="Genomic_DNA"/>
</dbReference>
<dbReference type="PANTHER" id="PTHR43080:SF2">
    <property type="entry name" value="CBS DOMAIN-CONTAINING PROTEIN"/>
    <property type="match status" value="1"/>
</dbReference>
<evidence type="ECO:0000313" key="4">
    <source>
        <dbReference type="EMBL" id="CAI2718653.1"/>
    </source>
</evidence>
<dbReference type="InterPro" id="IPR000644">
    <property type="entry name" value="CBS_dom"/>
</dbReference>
<dbReference type="RefSeq" id="WP_282011543.1">
    <property type="nucleotide sequence ID" value="NZ_OX336137.1"/>
</dbReference>
<dbReference type="SMART" id="SM00116">
    <property type="entry name" value="CBS"/>
    <property type="match status" value="2"/>
</dbReference>
<name>A0ABN8W5L4_9BACT</name>
<organism evidence="4 5">
    <name type="scientific">Nitrospina watsonii</name>
    <dbReference type="NCBI Taxonomy" id="1323948"/>
    <lineage>
        <taxon>Bacteria</taxon>
        <taxon>Pseudomonadati</taxon>
        <taxon>Nitrospinota/Tectimicrobiota group</taxon>
        <taxon>Nitrospinota</taxon>
        <taxon>Nitrospinia</taxon>
        <taxon>Nitrospinales</taxon>
        <taxon>Nitrospinaceae</taxon>
        <taxon>Nitrospina</taxon>
    </lineage>
</organism>
<dbReference type="SUPFAM" id="SSF54631">
    <property type="entry name" value="CBS-domain pair"/>
    <property type="match status" value="1"/>
</dbReference>
<evidence type="ECO:0000256" key="2">
    <source>
        <dbReference type="PROSITE-ProRule" id="PRU00703"/>
    </source>
</evidence>
<feature type="domain" description="CBS" evidence="3">
    <location>
        <begin position="7"/>
        <end position="63"/>
    </location>
</feature>
<dbReference type="InterPro" id="IPR051257">
    <property type="entry name" value="Diverse_CBS-Domain"/>
</dbReference>
<dbReference type="Proteomes" id="UP001157733">
    <property type="component" value="Chromosome"/>
</dbReference>